<accession>A0A326UBD9</accession>
<feature type="transmembrane region" description="Helical" evidence="2">
    <location>
        <begin position="105"/>
        <end position="133"/>
    </location>
</feature>
<evidence type="ECO:0000256" key="2">
    <source>
        <dbReference type="SAM" id="Phobius"/>
    </source>
</evidence>
<feature type="region of interest" description="Disordered" evidence="1">
    <location>
        <begin position="1"/>
        <end position="69"/>
    </location>
</feature>
<keyword evidence="2" id="KW-1133">Transmembrane helix</keyword>
<dbReference type="RefSeq" id="WP_111325767.1">
    <property type="nucleotide sequence ID" value="NZ_BIFX01000001.1"/>
</dbReference>
<name>A0A326UBD9_THEHA</name>
<feature type="transmembrane region" description="Helical" evidence="2">
    <location>
        <begin position="145"/>
        <end position="173"/>
    </location>
</feature>
<evidence type="ECO:0000313" key="4">
    <source>
        <dbReference type="Proteomes" id="UP000248806"/>
    </source>
</evidence>
<evidence type="ECO:0008006" key="5">
    <source>
        <dbReference type="Google" id="ProtNLM"/>
    </source>
</evidence>
<organism evidence="3 4">
    <name type="scientific">Thermosporothrix hazakensis</name>
    <dbReference type="NCBI Taxonomy" id="644383"/>
    <lineage>
        <taxon>Bacteria</taxon>
        <taxon>Bacillati</taxon>
        <taxon>Chloroflexota</taxon>
        <taxon>Ktedonobacteria</taxon>
        <taxon>Ktedonobacterales</taxon>
        <taxon>Thermosporotrichaceae</taxon>
        <taxon>Thermosporothrix</taxon>
    </lineage>
</organism>
<reference evidence="3 4" key="1">
    <citation type="submission" date="2018-06" db="EMBL/GenBank/DDBJ databases">
        <title>Genomic Encyclopedia of Archaeal and Bacterial Type Strains, Phase II (KMG-II): from individual species to whole genera.</title>
        <authorList>
            <person name="Goeker M."/>
        </authorList>
    </citation>
    <scope>NUCLEOTIDE SEQUENCE [LARGE SCALE GENOMIC DNA]</scope>
    <source>
        <strain evidence="3 4">ATCC BAA-1881</strain>
    </source>
</reference>
<keyword evidence="2" id="KW-0472">Membrane</keyword>
<gene>
    <name evidence="3" type="ORF">EI42_05519</name>
</gene>
<dbReference type="AlphaFoldDB" id="A0A326UBD9"/>
<evidence type="ECO:0000256" key="1">
    <source>
        <dbReference type="SAM" id="MobiDB-lite"/>
    </source>
</evidence>
<dbReference type="EMBL" id="QKUF01000034">
    <property type="protein sequence ID" value="PZW22386.1"/>
    <property type="molecule type" value="Genomic_DNA"/>
</dbReference>
<comment type="caution">
    <text evidence="3">The sequence shown here is derived from an EMBL/GenBank/DDBJ whole genome shotgun (WGS) entry which is preliminary data.</text>
</comment>
<keyword evidence="2" id="KW-0812">Transmembrane</keyword>
<protein>
    <recommendedName>
        <fullName evidence="5">DUF4190 domain-containing protein</fullName>
    </recommendedName>
</protein>
<sequence length="177" mass="18722">MGSNYNPYGQYPERPYEGQPSVPHSWPQEGQPPAYPPTNYTDPYQPQNPPAYQNPYQQPTPPPPGPQPINIVVQNVHSQAQSQAQAAPIYVAPPRQSNGLATAGLVFGIIGLVFSLCAGWAGLPFCVLGAILSGIAMSSRQKGNAVTGLVCSLIGIGLAILNILFLGALWATIITTS</sequence>
<proteinExistence type="predicted"/>
<evidence type="ECO:0000313" key="3">
    <source>
        <dbReference type="EMBL" id="PZW22386.1"/>
    </source>
</evidence>
<feature type="compositionally biased region" description="Pro residues" evidence="1">
    <location>
        <begin position="58"/>
        <end position="67"/>
    </location>
</feature>
<dbReference type="Proteomes" id="UP000248806">
    <property type="component" value="Unassembled WGS sequence"/>
</dbReference>
<keyword evidence="4" id="KW-1185">Reference proteome</keyword>